<protein>
    <recommendedName>
        <fullName evidence="3">TATA box-binding protein-associated factor RNA polymerase I subunit B</fullName>
    </recommendedName>
    <alternativeName>
        <fullName evidence="11">TATA box-binding protein-associated factor 1B</fullName>
    </alternativeName>
</protein>
<evidence type="ECO:0000256" key="1">
    <source>
        <dbReference type="ARBA" id="ARBA00004604"/>
    </source>
</evidence>
<reference evidence="16" key="1">
    <citation type="submission" date="2012-05" db="EMBL/GenBank/DDBJ databases">
        <title>Whole Genome Assembly of Lutzomyia longipalpis.</title>
        <authorList>
            <person name="Richards S."/>
            <person name="Qu C."/>
            <person name="Dillon R."/>
            <person name="Worley K."/>
            <person name="Scherer S."/>
            <person name="Batterton M."/>
            <person name="Taylor A."/>
            <person name="Hawes A."/>
            <person name="Hernandez B."/>
            <person name="Kovar C."/>
            <person name="Mandapat C."/>
            <person name="Pham C."/>
            <person name="Qu C."/>
            <person name="Jing C."/>
            <person name="Bess C."/>
            <person name="Bandaranaike D."/>
            <person name="Ngo D."/>
            <person name="Ongeri F."/>
            <person name="Arias F."/>
            <person name="Lara F."/>
            <person name="Weissenberger G."/>
            <person name="Kamau G."/>
            <person name="Han H."/>
            <person name="Shen H."/>
            <person name="Dinh H."/>
            <person name="Khalil I."/>
            <person name="Jones J."/>
            <person name="Shafer J."/>
            <person name="Jayaseelan J."/>
            <person name="Quiroz J."/>
            <person name="Blankenburg K."/>
            <person name="Nguyen L."/>
            <person name="Jackson L."/>
            <person name="Francisco L."/>
            <person name="Tang L.-Y."/>
            <person name="Pu L.-L."/>
            <person name="Perales L."/>
            <person name="Lorensuhewa L."/>
            <person name="Munidasa M."/>
            <person name="Coyle M."/>
            <person name="Taylor M."/>
            <person name="Puazo M."/>
            <person name="Firestine M."/>
            <person name="Scheel M."/>
            <person name="Javaid M."/>
            <person name="Wang M."/>
            <person name="Li M."/>
            <person name="Tabassum N."/>
            <person name="Saada N."/>
            <person name="Osuji N."/>
            <person name="Aqrawi P."/>
            <person name="Fu Q."/>
            <person name="Thornton R."/>
            <person name="Raj R."/>
            <person name="Goodspeed R."/>
            <person name="Mata R."/>
            <person name="Najjar R."/>
            <person name="Gubbala S."/>
            <person name="Lee S."/>
            <person name="Denson S."/>
            <person name="Patil S."/>
            <person name="Macmil S."/>
            <person name="Qi S."/>
            <person name="Matskevitch T."/>
            <person name="Palculict T."/>
            <person name="Mathew T."/>
            <person name="Vee V."/>
            <person name="Velamala V."/>
            <person name="Korchina V."/>
            <person name="Cai W."/>
            <person name="Liu W."/>
            <person name="Dai W."/>
            <person name="Zou X."/>
            <person name="Zhu Y."/>
            <person name="Zhang Y."/>
            <person name="Wu Y.-Q."/>
            <person name="Xin Y."/>
            <person name="Nazarath L."/>
            <person name="Kovar C."/>
            <person name="Han Y."/>
            <person name="Muzny D."/>
            <person name="Gibbs R."/>
        </authorList>
    </citation>
    <scope>NUCLEOTIDE SEQUENCE [LARGE SCALE GENOMIC DNA]</scope>
    <source>
        <strain evidence="16">Jacobina</strain>
    </source>
</reference>
<keyword evidence="4" id="KW-0479">Metal-binding</keyword>
<evidence type="ECO:0000256" key="7">
    <source>
        <dbReference type="ARBA" id="ARBA00023015"/>
    </source>
</evidence>
<comment type="similarity">
    <text evidence="2">Belongs to the RRN7/TAF1B family.</text>
</comment>
<evidence type="ECO:0000256" key="2">
    <source>
        <dbReference type="ARBA" id="ARBA00006899"/>
    </source>
</evidence>
<evidence type="ECO:0000313" key="16">
    <source>
        <dbReference type="Proteomes" id="UP000092461"/>
    </source>
</evidence>
<dbReference type="GO" id="GO:0008270">
    <property type="term" value="F:zinc ion binding"/>
    <property type="evidence" value="ECO:0007669"/>
    <property type="project" value="UniProtKB-KW"/>
</dbReference>
<keyword evidence="7" id="KW-0805">Transcription regulation</keyword>
<organism evidence="15 16">
    <name type="scientific">Lutzomyia longipalpis</name>
    <name type="common">Sand fly</name>
    <dbReference type="NCBI Taxonomy" id="7200"/>
    <lineage>
        <taxon>Eukaryota</taxon>
        <taxon>Metazoa</taxon>
        <taxon>Ecdysozoa</taxon>
        <taxon>Arthropoda</taxon>
        <taxon>Hexapoda</taxon>
        <taxon>Insecta</taxon>
        <taxon>Pterygota</taxon>
        <taxon>Neoptera</taxon>
        <taxon>Endopterygota</taxon>
        <taxon>Diptera</taxon>
        <taxon>Nematocera</taxon>
        <taxon>Psychodoidea</taxon>
        <taxon>Psychodidae</taxon>
        <taxon>Lutzomyia</taxon>
        <taxon>Lutzomyia</taxon>
    </lineage>
</organism>
<evidence type="ECO:0000259" key="13">
    <source>
        <dbReference type="Pfam" id="PF11781"/>
    </source>
</evidence>
<dbReference type="EnsemblMetazoa" id="LLOJ000413-RA">
    <property type="protein sequence ID" value="LLOJ000413-PA"/>
    <property type="gene ID" value="LLOJ000413"/>
</dbReference>
<feature type="compositionally biased region" description="Low complexity" evidence="12">
    <location>
        <begin position="687"/>
        <end position="699"/>
    </location>
</feature>
<evidence type="ECO:0000313" key="15">
    <source>
        <dbReference type="EnsemblMetazoa" id="LLOJ000413-PA"/>
    </source>
</evidence>
<evidence type="ECO:0000256" key="11">
    <source>
        <dbReference type="ARBA" id="ARBA00032500"/>
    </source>
</evidence>
<dbReference type="VEuPathDB" id="VectorBase:LLOJ000413"/>
<dbReference type="GO" id="GO:0042790">
    <property type="term" value="P:nucleolar large rRNA transcription by RNA polymerase I"/>
    <property type="evidence" value="ECO:0007669"/>
    <property type="project" value="TreeGrafter"/>
</dbReference>
<keyword evidence="10" id="KW-0539">Nucleus</keyword>
<dbReference type="GO" id="GO:0070860">
    <property type="term" value="C:RNA polymerase I core factor complex"/>
    <property type="evidence" value="ECO:0007669"/>
    <property type="project" value="InterPro"/>
</dbReference>
<feature type="compositionally biased region" description="Basic and acidic residues" evidence="12">
    <location>
        <begin position="735"/>
        <end position="750"/>
    </location>
</feature>
<keyword evidence="9" id="KW-0804">Transcription</keyword>
<dbReference type="EMBL" id="AJWK01001609">
    <property type="status" value="NOT_ANNOTATED_CDS"/>
    <property type="molecule type" value="Genomic_DNA"/>
</dbReference>
<keyword evidence="16" id="KW-1185">Reference proteome</keyword>
<dbReference type="PANTHER" id="PTHR31576:SF2">
    <property type="entry name" value="TATA BOX-BINDING PROTEIN-ASSOCIATED FACTOR RNA POLYMERASE I SUBUNIT B"/>
    <property type="match status" value="1"/>
</dbReference>
<evidence type="ECO:0000256" key="8">
    <source>
        <dbReference type="ARBA" id="ARBA00023125"/>
    </source>
</evidence>
<sequence length="1006" mass="116639">MVAHGKCEVCGCTNFNMEGGFYYCSECNTQNQNIREMEVDALDMTMGDVNVRVQGVRLREERQEKIELTSWEEYNYILIGLVNEAIALGAPAELKKTALQLWTRYLQRINAAFFRKHDIGIPKLPTRFFPKDAKILYNASKKLKRRRSASVSTRSTMSLAKSLKKNRVLQMARAKTKKALMKEQMELESNAQSQPDGTSATSPTQTMSTKSTKTGRTTIPLAYTSRARRSLKRRMPKQHIKKHSEDTDFLLECHKPNSRYKTAEEHIETVSKTVLLGILNISLNLTKSDIQICDLLRFLREGHISIFNIEHFFPENVLEKTRLSSFAHLVGIHSFPTYNGQADVVRRLCNFLHVPQLINPDFVGLVHRFVQELFYIPHHVPRAMAYILFGLKLFFGLDGVTEKKMSESAEAANELIRKFNLPHGGVFSWDEWVKYIEMRSIILTEYHMPTNILWKGDASGNTQRYAEYLKYCKRSTTTRNFIVSKIIYEVYEKLSTLRGMNPEEKSSKSFIFEPSLTPLKSYMEYLVENHREHLKIPEMMLVDHSQRSIEPFHRPRRFCNQMAERNIKINLKRAPENEKVAMQIISKKRGTRKLIQTEIVEKEEDENYFLGLEDFQKVQRTEKKPSKRKKSVIEVSDIDSETNSEDSMPLLQRLNTRKNRKKARWGYMCDDSSSGDCYVVGRKDFNSSDSSVCTDSDVSAKVTRRKVNKRKLNEEKASQKKEEPKKKQRRAKHVVHVEYSGHTDGKDLHQQCETNGSAGEPASKKRMIAEEDAGTLENTEDQPPFPDISDLSIWFTEGFPSCELDQTQDILPDNSESQMNYPMQPPSIDLNIESQDLFSVRDASLMTHSTYVPSIDILPETSMDPGEKILKRPRWIVERTTLFNDMSDADDVELPQLDAKAEEMTFFTPNFNYWHHFLPIDARTNWGDMSYDEYGEFFPTLPPSFMWLLKHCAKTIEAPMRVLYHELLTIEKEFTFVIDSVDNIKTRILKRRILKKHQGKHFTAQW</sequence>
<keyword evidence="5" id="KW-0863">Zinc-finger</keyword>
<reference evidence="14" key="2">
    <citation type="journal article" date="2020" name="BMC">
        <title>Leishmania infection induces a limited differential gene expression in the sand fly midgut.</title>
        <authorList>
            <person name="Coutinho-Abreu I.V."/>
            <person name="Serafim T.D."/>
            <person name="Meneses C."/>
            <person name="Kamhawi S."/>
            <person name="Oliveira F."/>
            <person name="Valenzuela J.G."/>
        </authorList>
    </citation>
    <scope>NUCLEOTIDE SEQUENCE</scope>
    <source>
        <strain evidence="14">Jacobina</strain>
        <tissue evidence="14">Midgut</tissue>
    </source>
</reference>
<evidence type="ECO:0000256" key="4">
    <source>
        <dbReference type="ARBA" id="ARBA00022723"/>
    </source>
</evidence>
<evidence type="ECO:0000256" key="12">
    <source>
        <dbReference type="SAM" id="MobiDB-lite"/>
    </source>
</evidence>
<keyword evidence="6" id="KW-0862">Zinc</keyword>
<feature type="compositionally biased region" description="Basic and acidic residues" evidence="12">
    <location>
        <begin position="711"/>
        <end position="725"/>
    </location>
</feature>
<keyword evidence="8" id="KW-0238">DNA-binding</keyword>
<dbReference type="GO" id="GO:0005668">
    <property type="term" value="C:RNA polymerase transcription factor SL1 complex"/>
    <property type="evidence" value="ECO:0007669"/>
    <property type="project" value="TreeGrafter"/>
</dbReference>
<reference evidence="15" key="3">
    <citation type="submission" date="2020-05" db="UniProtKB">
        <authorList>
            <consortium name="EnsemblMetazoa"/>
        </authorList>
    </citation>
    <scope>IDENTIFICATION</scope>
    <source>
        <strain evidence="15">Jacobina</strain>
    </source>
</reference>
<evidence type="ECO:0000256" key="10">
    <source>
        <dbReference type="ARBA" id="ARBA00023242"/>
    </source>
</evidence>
<evidence type="ECO:0000256" key="6">
    <source>
        <dbReference type="ARBA" id="ARBA00022833"/>
    </source>
</evidence>
<dbReference type="Proteomes" id="UP000092461">
    <property type="component" value="Unassembled WGS sequence"/>
</dbReference>
<feature type="region of interest" description="Disordered" evidence="12">
    <location>
        <begin position="686"/>
        <end position="766"/>
    </location>
</feature>
<dbReference type="AlphaFoldDB" id="A0A1B0C8Z1"/>
<dbReference type="InterPro" id="IPR021752">
    <property type="entry name" value="TF_Rrn7_Zf"/>
</dbReference>
<comment type="subcellular location">
    <subcellularLocation>
        <location evidence="1">Nucleus</location>
        <location evidence="1">Nucleolus</location>
    </subcellularLocation>
</comment>
<dbReference type="PANTHER" id="PTHR31576">
    <property type="entry name" value="TATA BOX-BINDING PROTEIN-ASSOCIATED FACTOR RNA POLYMERASE I SUBUNIT B"/>
    <property type="match status" value="1"/>
</dbReference>
<dbReference type="VEuPathDB" id="VectorBase:LLONM1_006527"/>
<evidence type="ECO:0000256" key="9">
    <source>
        <dbReference type="ARBA" id="ARBA00023163"/>
    </source>
</evidence>
<dbReference type="InterPro" id="IPR033599">
    <property type="entry name" value="TAF1B/Rrn7"/>
</dbReference>
<evidence type="ECO:0000313" key="14">
    <source>
        <dbReference type="EMBL" id="MBC1177581.1"/>
    </source>
</evidence>
<accession>A0A1B0C8Z1</accession>
<name>A0A1B0C8Z1_LUTLO</name>
<feature type="domain" description="RRN7-type" evidence="13">
    <location>
        <begin position="6"/>
        <end position="30"/>
    </location>
</feature>
<feature type="compositionally biased region" description="Polar residues" evidence="12">
    <location>
        <begin position="187"/>
        <end position="217"/>
    </location>
</feature>
<dbReference type="EMBL" id="GITU01008878">
    <property type="protein sequence ID" value="MBC1177581.1"/>
    <property type="molecule type" value="Transcribed_RNA"/>
</dbReference>
<proteinExistence type="inferred from homology"/>
<evidence type="ECO:0000256" key="3">
    <source>
        <dbReference type="ARBA" id="ARBA00018994"/>
    </source>
</evidence>
<dbReference type="GO" id="GO:0001164">
    <property type="term" value="F:RNA polymerase I core promoter sequence-specific DNA binding"/>
    <property type="evidence" value="ECO:0007669"/>
    <property type="project" value="InterPro"/>
</dbReference>
<feature type="region of interest" description="Disordered" evidence="12">
    <location>
        <begin position="185"/>
        <end position="218"/>
    </location>
</feature>
<evidence type="ECO:0000256" key="5">
    <source>
        <dbReference type="ARBA" id="ARBA00022771"/>
    </source>
</evidence>
<dbReference type="Pfam" id="PF11781">
    <property type="entry name" value="Zn_ribbon_RRN7"/>
    <property type="match status" value="1"/>
</dbReference>